<dbReference type="WBParaSite" id="MBELARI_LOCUS17519">
    <property type="protein sequence ID" value="MBELARI_LOCUS17519"/>
    <property type="gene ID" value="MBELARI_LOCUS17519"/>
</dbReference>
<evidence type="ECO:0000313" key="3">
    <source>
        <dbReference type="WBParaSite" id="MBELARI_LOCUS17519"/>
    </source>
</evidence>
<feature type="region of interest" description="Disordered" evidence="1">
    <location>
        <begin position="188"/>
        <end position="226"/>
    </location>
</feature>
<dbReference type="AlphaFoldDB" id="A0AAF3ETP7"/>
<feature type="compositionally biased region" description="Basic and acidic residues" evidence="1">
    <location>
        <begin position="188"/>
        <end position="205"/>
    </location>
</feature>
<dbReference type="GO" id="GO:0045296">
    <property type="term" value="F:cadherin binding"/>
    <property type="evidence" value="ECO:0007669"/>
    <property type="project" value="TreeGrafter"/>
</dbReference>
<feature type="compositionally biased region" description="Basic and acidic residues" evidence="1">
    <location>
        <begin position="15"/>
        <end position="31"/>
    </location>
</feature>
<organism evidence="2 3">
    <name type="scientific">Mesorhabditis belari</name>
    <dbReference type="NCBI Taxonomy" id="2138241"/>
    <lineage>
        <taxon>Eukaryota</taxon>
        <taxon>Metazoa</taxon>
        <taxon>Ecdysozoa</taxon>
        <taxon>Nematoda</taxon>
        <taxon>Chromadorea</taxon>
        <taxon>Rhabditida</taxon>
        <taxon>Rhabditina</taxon>
        <taxon>Rhabditomorpha</taxon>
        <taxon>Rhabditoidea</taxon>
        <taxon>Rhabditidae</taxon>
        <taxon>Mesorhabditinae</taxon>
        <taxon>Mesorhabditis</taxon>
    </lineage>
</organism>
<dbReference type="Proteomes" id="UP000887575">
    <property type="component" value="Unassembled WGS sequence"/>
</dbReference>
<evidence type="ECO:0000256" key="1">
    <source>
        <dbReference type="SAM" id="MobiDB-lite"/>
    </source>
</evidence>
<evidence type="ECO:0000313" key="2">
    <source>
        <dbReference type="Proteomes" id="UP000887575"/>
    </source>
</evidence>
<dbReference type="PANTHER" id="PTHR31711:SF1">
    <property type="entry name" value="ARGININE AND GLUTAMATE-RICH PROTEIN 1"/>
    <property type="match status" value="1"/>
</dbReference>
<sequence>MARSRSRSPRRRRNLDKSRDRSRSRDRDRTSRKSKKSRKRSESPDEARLGSILKQKPASPVVKLSSSNEESKEAKEANFDVTTISESAKSWLEERVEEQIMARVAEVEHMLNERFIKQKGELEKMLRIQIEMEMKDEMERIRKEGEEHRAKCAQMEKDLAEKIQRAEQKEKEYTEERLAMLAERSQLERERKGLEKQQADVRKVEQQTILNKGGQTRAPIKFSFGK</sequence>
<proteinExistence type="predicted"/>
<protein>
    <submittedName>
        <fullName evidence="3">Arginine and glutamate-rich protein 1</fullName>
    </submittedName>
</protein>
<feature type="region of interest" description="Disordered" evidence="1">
    <location>
        <begin position="1"/>
        <end position="80"/>
    </location>
</feature>
<accession>A0AAF3ETP7</accession>
<dbReference type="PANTHER" id="PTHR31711">
    <property type="entry name" value="ARGININE AND GLUTAMATE-RICH PROTEIN 1"/>
    <property type="match status" value="1"/>
</dbReference>
<reference evidence="3" key="1">
    <citation type="submission" date="2024-02" db="UniProtKB">
        <authorList>
            <consortium name="WormBaseParasite"/>
        </authorList>
    </citation>
    <scope>IDENTIFICATION</scope>
</reference>
<dbReference type="GO" id="GO:0005654">
    <property type="term" value="C:nucleoplasm"/>
    <property type="evidence" value="ECO:0007669"/>
    <property type="project" value="TreeGrafter"/>
</dbReference>
<feature type="compositionally biased region" description="Basic and acidic residues" evidence="1">
    <location>
        <begin position="69"/>
        <end position="78"/>
    </location>
</feature>
<dbReference type="GO" id="GO:0005739">
    <property type="term" value="C:mitochondrion"/>
    <property type="evidence" value="ECO:0007669"/>
    <property type="project" value="TreeGrafter"/>
</dbReference>
<dbReference type="Pfam" id="PF15346">
    <property type="entry name" value="ARGLU"/>
    <property type="match status" value="1"/>
</dbReference>
<feature type="compositionally biased region" description="Basic residues" evidence="1">
    <location>
        <begin position="1"/>
        <end position="14"/>
    </location>
</feature>
<dbReference type="InterPro" id="IPR033371">
    <property type="entry name" value="ARGLU1"/>
</dbReference>
<name>A0AAF3ETP7_9BILA</name>
<keyword evidence="2" id="KW-1185">Reference proteome</keyword>